<organism evidence="6 7">
    <name type="scientific">Inquilinus ginsengisoli</name>
    <dbReference type="NCBI Taxonomy" id="363840"/>
    <lineage>
        <taxon>Bacteria</taxon>
        <taxon>Pseudomonadati</taxon>
        <taxon>Pseudomonadota</taxon>
        <taxon>Alphaproteobacteria</taxon>
        <taxon>Rhodospirillales</taxon>
        <taxon>Rhodospirillaceae</taxon>
        <taxon>Inquilinus</taxon>
    </lineage>
</organism>
<dbReference type="RefSeq" id="WP_309793048.1">
    <property type="nucleotide sequence ID" value="NZ_JAVDPW010000002.1"/>
</dbReference>
<keyword evidence="2 6" id="KW-0808">Transferase</keyword>
<keyword evidence="3" id="KW-0677">Repeat</keyword>
<dbReference type="InterPro" id="IPR001451">
    <property type="entry name" value="Hexapep"/>
</dbReference>
<dbReference type="InterPro" id="IPR018357">
    <property type="entry name" value="Hexapep_transf_CS"/>
</dbReference>
<accession>A0ABU1JKT1</accession>
<dbReference type="Pfam" id="PF00132">
    <property type="entry name" value="Hexapep"/>
    <property type="match status" value="1"/>
</dbReference>
<evidence type="ECO:0000256" key="2">
    <source>
        <dbReference type="ARBA" id="ARBA00022679"/>
    </source>
</evidence>
<dbReference type="PROSITE" id="PS00101">
    <property type="entry name" value="HEXAPEP_TRANSFERASES"/>
    <property type="match status" value="1"/>
</dbReference>
<keyword evidence="5" id="KW-0812">Transmembrane</keyword>
<evidence type="ECO:0000256" key="4">
    <source>
        <dbReference type="ARBA" id="ARBA00023315"/>
    </source>
</evidence>
<keyword evidence="5" id="KW-1133">Transmembrane helix</keyword>
<dbReference type="InterPro" id="IPR011004">
    <property type="entry name" value="Trimer_LpxA-like_sf"/>
</dbReference>
<dbReference type="EC" id="2.3.1.79" evidence="6"/>
<evidence type="ECO:0000256" key="1">
    <source>
        <dbReference type="ARBA" id="ARBA00007274"/>
    </source>
</evidence>
<reference evidence="6 7" key="1">
    <citation type="submission" date="2023-07" db="EMBL/GenBank/DDBJ databases">
        <title>Sorghum-associated microbial communities from plants grown in Nebraska, USA.</title>
        <authorList>
            <person name="Schachtman D."/>
        </authorList>
    </citation>
    <scope>NUCLEOTIDE SEQUENCE [LARGE SCALE GENOMIC DNA]</scope>
    <source>
        <strain evidence="6 7">584</strain>
    </source>
</reference>
<evidence type="ECO:0000313" key="6">
    <source>
        <dbReference type="EMBL" id="MDR6288953.1"/>
    </source>
</evidence>
<dbReference type="Proteomes" id="UP001262410">
    <property type="component" value="Unassembled WGS sequence"/>
</dbReference>
<dbReference type="PANTHER" id="PTHR23416">
    <property type="entry name" value="SIALIC ACID SYNTHASE-RELATED"/>
    <property type="match status" value="1"/>
</dbReference>
<comment type="caution">
    <text evidence="6">The sequence shown here is derived from an EMBL/GenBank/DDBJ whole genome shotgun (WGS) entry which is preliminary data.</text>
</comment>
<feature type="transmembrane region" description="Helical" evidence="5">
    <location>
        <begin position="6"/>
        <end position="26"/>
    </location>
</feature>
<evidence type="ECO:0000256" key="3">
    <source>
        <dbReference type="ARBA" id="ARBA00022737"/>
    </source>
</evidence>
<protein>
    <submittedName>
        <fullName evidence="6">Maltose O-acetyltransferase</fullName>
        <ecNumber evidence="6">2.3.1.79</ecNumber>
    </submittedName>
</protein>
<dbReference type="SUPFAM" id="SSF51161">
    <property type="entry name" value="Trimeric LpxA-like enzymes"/>
    <property type="match status" value="1"/>
</dbReference>
<dbReference type="InterPro" id="IPR051159">
    <property type="entry name" value="Hexapeptide_acetyltransf"/>
</dbReference>
<evidence type="ECO:0000313" key="7">
    <source>
        <dbReference type="Proteomes" id="UP001262410"/>
    </source>
</evidence>
<keyword evidence="7" id="KW-1185">Reference proteome</keyword>
<sequence length="173" mass="18601">MLLGNFLGWSPIRAITLGILAALRLFMRFVNLARARALFPTSRDVFVHWTAEIKQPENLTLGKGVIIGQRCTIGAAAPIYLGDDVHLSKGVLIDTGYADITTLPPYKSFSKPIRIERGVWLGAGSMVLAGVTIGENSVVAAGAIVRKSVPPNTVVSSPRPTLQSLADIERVPR</sequence>
<dbReference type="GO" id="GO:0008925">
    <property type="term" value="F:maltose O-acetyltransferase activity"/>
    <property type="evidence" value="ECO:0007669"/>
    <property type="project" value="UniProtKB-EC"/>
</dbReference>
<dbReference type="EMBL" id="JAVDPW010000002">
    <property type="protein sequence ID" value="MDR6288953.1"/>
    <property type="molecule type" value="Genomic_DNA"/>
</dbReference>
<dbReference type="CDD" id="cd04647">
    <property type="entry name" value="LbH_MAT_like"/>
    <property type="match status" value="1"/>
</dbReference>
<evidence type="ECO:0000256" key="5">
    <source>
        <dbReference type="SAM" id="Phobius"/>
    </source>
</evidence>
<keyword evidence="5" id="KW-0472">Membrane</keyword>
<comment type="similarity">
    <text evidence="1">Belongs to the transferase hexapeptide repeat family.</text>
</comment>
<dbReference type="Gene3D" id="2.160.10.10">
    <property type="entry name" value="Hexapeptide repeat proteins"/>
    <property type="match status" value="1"/>
</dbReference>
<gene>
    <name evidence="6" type="ORF">E9232_001460</name>
</gene>
<name>A0ABU1JKT1_9PROT</name>
<dbReference type="Pfam" id="PF14602">
    <property type="entry name" value="Hexapep_2"/>
    <property type="match status" value="1"/>
</dbReference>
<keyword evidence="4 6" id="KW-0012">Acyltransferase</keyword>
<dbReference type="PANTHER" id="PTHR23416:SF23">
    <property type="entry name" value="ACETYLTRANSFERASE C18B11.09C-RELATED"/>
    <property type="match status" value="1"/>
</dbReference>
<proteinExistence type="inferred from homology"/>